<dbReference type="RefSeq" id="WP_023176120.1">
    <property type="nucleotide sequence ID" value="NC_022600.1"/>
</dbReference>
<dbReference type="Proteomes" id="UP000017396">
    <property type="component" value="Chromosome"/>
</dbReference>
<dbReference type="OrthoDB" id="9806320at2"/>
<dbReference type="KEGG" id="glj:GKIL_4482"/>
<evidence type="ECO:0000256" key="1">
    <source>
        <dbReference type="ARBA" id="ARBA00004141"/>
    </source>
</evidence>
<dbReference type="InterPro" id="IPR006007">
    <property type="entry name" value="Inorganic_carbon_transpt"/>
</dbReference>
<evidence type="ECO:0000313" key="8">
    <source>
        <dbReference type="Proteomes" id="UP000017396"/>
    </source>
</evidence>
<feature type="transmembrane region" description="Helical" evidence="5">
    <location>
        <begin position="411"/>
        <end position="429"/>
    </location>
</feature>
<sequence>MTTWVRWTNGSLTSRLLGGAGLAGTPLQSWWQDSLLGRLQQQLARYTATSIVGRIAEPLAIAVFCLLLVISPFVSTPTIGAVLTVCLLLTVLLFAVRPRALSPLALPVLAFWLSGLIALVASPRFVLSLDGWVKMTLYIGSFALAAHLLQRPLYRTLAVMSYLLVSLPVSLYGLWQFQVGAPPLATWVDPESTLADATRVYSFLGNPNLLAAYLLAAIPLGAIGAVVWRNWIAKAFAATAATTGALCLVLTLSRGGWIALAVSSALLAVLLLQRLSGRLSPQWRPWLPVIVLVLLAIGLLVAVVAVPSLGERAASIFSGRDDSSNNFRINVWAAVIDMIRAYPLTGIGPGNRTFEAIYPFFQRPKFNALSAYSIVLEIAVELGILGLVAFGWLVVAALVQGFTVWQRRTDPAGTLWCAAALCGLVGLVVDGFTDTVWFRPAVQILWWLLCALIGSEFLRSTHRDDF</sequence>
<evidence type="ECO:0000256" key="4">
    <source>
        <dbReference type="ARBA" id="ARBA00023136"/>
    </source>
</evidence>
<feature type="transmembrane region" description="Helical" evidence="5">
    <location>
        <begin position="287"/>
        <end position="309"/>
    </location>
</feature>
<feature type="domain" description="O-antigen ligase-related" evidence="6">
    <location>
        <begin position="243"/>
        <end position="390"/>
    </location>
</feature>
<proteinExistence type="predicted"/>
<feature type="transmembrane region" description="Helical" evidence="5">
    <location>
        <begin position="132"/>
        <end position="149"/>
    </location>
</feature>
<keyword evidence="3 5" id="KW-1133">Transmembrane helix</keyword>
<gene>
    <name evidence="7" type="ORF">GKIL_4482</name>
</gene>
<feature type="transmembrane region" description="Helical" evidence="5">
    <location>
        <begin position="258"/>
        <end position="275"/>
    </location>
</feature>
<feature type="transmembrane region" description="Helical" evidence="5">
    <location>
        <begin position="156"/>
        <end position="175"/>
    </location>
</feature>
<organism evidence="7 8">
    <name type="scientific">Gloeobacter kilaueensis (strain ATCC BAA-2537 / CCAP 1431/1 / ULC 316 / JS1)</name>
    <dbReference type="NCBI Taxonomy" id="1183438"/>
    <lineage>
        <taxon>Bacteria</taxon>
        <taxon>Bacillati</taxon>
        <taxon>Cyanobacteriota</taxon>
        <taxon>Cyanophyceae</taxon>
        <taxon>Gloeobacterales</taxon>
        <taxon>Gloeobacteraceae</taxon>
        <taxon>Gloeobacter</taxon>
    </lineage>
</organism>
<dbReference type="AlphaFoldDB" id="U5QPA2"/>
<keyword evidence="4 5" id="KW-0472">Membrane</keyword>
<dbReference type="InterPro" id="IPR007016">
    <property type="entry name" value="O-antigen_ligase-rel_domated"/>
</dbReference>
<dbReference type="eggNOG" id="COG3307">
    <property type="taxonomic scope" value="Bacteria"/>
</dbReference>
<feature type="transmembrane region" description="Helical" evidence="5">
    <location>
        <begin position="371"/>
        <end position="399"/>
    </location>
</feature>
<feature type="transmembrane region" description="Helical" evidence="5">
    <location>
        <begin position="79"/>
        <end position="96"/>
    </location>
</feature>
<dbReference type="PANTHER" id="PTHR37422:SF22">
    <property type="entry name" value="SLR1515 PROTEIN"/>
    <property type="match status" value="1"/>
</dbReference>
<evidence type="ECO:0000256" key="5">
    <source>
        <dbReference type="SAM" id="Phobius"/>
    </source>
</evidence>
<reference evidence="7 8" key="1">
    <citation type="journal article" date="2013" name="PLoS ONE">
        <title>Cultivation and Complete Genome Sequencing of Gloeobacter kilaueensis sp. nov., from a Lava Cave in Kilauea Caldera, Hawai'i.</title>
        <authorList>
            <person name="Saw J.H."/>
            <person name="Schatz M."/>
            <person name="Brown M.V."/>
            <person name="Kunkel D.D."/>
            <person name="Foster J.S."/>
            <person name="Shick H."/>
            <person name="Christensen S."/>
            <person name="Hou S."/>
            <person name="Wan X."/>
            <person name="Donachie S.P."/>
        </authorList>
    </citation>
    <scope>NUCLEOTIDE SEQUENCE [LARGE SCALE GENOMIC DNA]</scope>
    <source>
        <strain evidence="8">JS</strain>
    </source>
</reference>
<dbReference type="InterPro" id="IPR051533">
    <property type="entry name" value="WaaL-like"/>
</dbReference>
<feature type="transmembrane region" description="Helical" evidence="5">
    <location>
        <begin position="210"/>
        <end position="228"/>
    </location>
</feature>
<dbReference type="PATRIC" id="fig|1183438.3.peg.4410"/>
<feature type="transmembrane region" description="Helical" evidence="5">
    <location>
        <begin position="55"/>
        <end position="73"/>
    </location>
</feature>
<evidence type="ECO:0000256" key="3">
    <source>
        <dbReference type="ARBA" id="ARBA00022989"/>
    </source>
</evidence>
<dbReference type="PANTHER" id="PTHR37422">
    <property type="entry name" value="TEICHURONIC ACID BIOSYNTHESIS PROTEIN TUAE"/>
    <property type="match status" value="1"/>
</dbReference>
<feature type="transmembrane region" description="Helical" evidence="5">
    <location>
        <begin position="108"/>
        <end position="126"/>
    </location>
</feature>
<dbReference type="EMBL" id="CP003587">
    <property type="protein sequence ID" value="AGY60728.1"/>
    <property type="molecule type" value="Genomic_DNA"/>
</dbReference>
<dbReference type="GO" id="GO:0016020">
    <property type="term" value="C:membrane"/>
    <property type="evidence" value="ECO:0007669"/>
    <property type="project" value="UniProtKB-SubCell"/>
</dbReference>
<protein>
    <submittedName>
        <fullName evidence="7">O-antigen polymerase</fullName>
    </submittedName>
</protein>
<keyword evidence="8" id="KW-1185">Reference proteome</keyword>
<dbReference type="STRING" id="1183438.GKIL_4482"/>
<comment type="subcellular location">
    <subcellularLocation>
        <location evidence="1">Membrane</location>
        <topology evidence="1">Multi-pass membrane protein</topology>
    </subcellularLocation>
</comment>
<dbReference type="NCBIfam" id="TIGR00947">
    <property type="entry name" value="2A73"/>
    <property type="match status" value="1"/>
</dbReference>
<feature type="transmembrane region" description="Helical" evidence="5">
    <location>
        <begin position="441"/>
        <end position="458"/>
    </location>
</feature>
<dbReference type="HOGENOM" id="CLU_033061_0_0_3"/>
<keyword evidence="2 5" id="KW-0812">Transmembrane</keyword>
<evidence type="ECO:0000256" key="2">
    <source>
        <dbReference type="ARBA" id="ARBA00022692"/>
    </source>
</evidence>
<dbReference type="Pfam" id="PF04932">
    <property type="entry name" value="Wzy_C"/>
    <property type="match status" value="1"/>
</dbReference>
<accession>U5QPA2</accession>
<evidence type="ECO:0000259" key="6">
    <source>
        <dbReference type="Pfam" id="PF04932"/>
    </source>
</evidence>
<name>U5QPA2_GLOK1</name>
<evidence type="ECO:0000313" key="7">
    <source>
        <dbReference type="EMBL" id="AGY60728.1"/>
    </source>
</evidence>